<dbReference type="AlphaFoldDB" id="A0A1I5GUN5"/>
<accession>A0A1I5GUN5</accession>
<dbReference type="RefSeq" id="WP_177238782.1">
    <property type="nucleotide sequence ID" value="NZ_FOUY01000051.1"/>
</dbReference>
<sequence>MSNNEEKRLIAADERRRHSYFENQSKQLRADLARIEAQDRAADERARNFWKTGR</sequence>
<keyword evidence="2" id="KW-1185">Reference proteome</keyword>
<dbReference type="EMBL" id="FOUY01000051">
    <property type="protein sequence ID" value="SFO39647.1"/>
    <property type="molecule type" value="Genomic_DNA"/>
</dbReference>
<name>A0A1I5GUN5_PSUAM</name>
<organism evidence="1 2">
    <name type="scientific">Pseudonocardia ammonioxydans</name>
    <dbReference type="NCBI Taxonomy" id="260086"/>
    <lineage>
        <taxon>Bacteria</taxon>
        <taxon>Bacillati</taxon>
        <taxon>Actinomycetota</taxon>
        <taxon>Actinomycetes</taxon>
        <taxon>Pseudonocardiales</taxon>
        <taxon>Pseudonocardiaceae</taxon>
        <taxon>Pseudonocardia</taxon>
    </lineage>
</organism>
<gene>
    <name evidence="1" type="ORF">SAMN05216207_105112</name>
</gene>
<evidence type="ECO:0000313" key="2">
    <source>
        <dbReference type="Proteomes" id="UP000199614"/>
    </source>
</evidence>
<dbReference type="STRING" id="260086.SAMN05216207_105112"/>
<proteinExistence type="predicted"/>
<protein>
    <submittedName>
        <fullName evidence="1">Uncharacterized protein</fullName>
    </submittedName>
</protein>
<reference evidence="1 2" key="1">
    <citation type="submission" date="2016-10" db="EMBL/GenBank/DDBJ databases">
        <authorList>
            <person name="de Groot N.N."/>
        </authorList>
    </citation>
    <scope>NUCLEOTIDE SEQUENCE [LARGE SCALE GENOMIC DNA]</scope>
    <source>
        <strain evidence="1 2">CGMCC 4.1877</strain>
    </source>
</reference>
<evidence type="ECO:0000313" key="1">
    <source>
        <dbReference type="EMBL" id="SFO39647.1"/>
    </source>
</evidence>
<dbReference type="Proteomes" id="UP000199614">
    <property type="component" value="Unassembled WGS sequence"/>
</dbReference>